<protein>
    <submittedName>
        <fullName evidence="1">Uncharacterized protein</fullName>
    </submittedName>
</protein>
<gene>
    <name evidence="1" type="ORF">QVD17_38309</name>
</gene>
<proteinExistence type="predicted"/>
<dbReference type="EMBL" id="JAUHHV010000011">
    <property type="protein sequence ID" value="KAK1406701.1"/>
    <property type="molecule type" value="Genomic_DNA"/>
</dbReference>
<evidence type="ECO:0000313" key="1">
    <source>
        <dbReference type="EMBL" id="KAK1406701.1"/>
    </source>
</evidence>
<dbReference type="AlphaFoldDB" id="A0AAD8JN67"/>
<reference evidence="1" key="1">
    <citation type="journal article" date="2023" name="bioRxiv">
        <title>Improved chromosome-level genome assembly for marigold (Tagetes erecta).</title>
        <authorList>
            <person name="Jiang F."/>
            <person name="Yuan L."/>
            <person name="Wang S."/>
            <person name="Wang H."/>
            <person name="Xu D."/>
            <person name="Wang A."/>
            <person name="Fan W."/>
        </authorList>
    </citation>
    <scope>NUCLEOTIDE SEQUENCE</scope>
    <source>
        <strain evidence="1">WSJ</strain>
        <tissue evidence="1">Leaf</tissue>
    </source>
</reference>
<dbReference type="Proteomes" id="UP001229421">
    <property type="component" value="Unassembled WGS sequence"/>
</dbReference>
<comment type="caution">
    <text evidence="1">The sequence shown here is derived from an EMBL/GenBank/DDBJ whole genome shotgun (WGS) entry which is preliminary data.</text>
</comment>
<sequence>MAVELLSLTNILPFSSSLHRIFTFTFTFIDLLLHRSTASTNSRFHHLFIASSPSPSSIYCFIDLVASSSRCFIIFFHQEHLLVASSSPSPSSAFFGISDLVRCVAYGGCSHCMLLTYRKKRWNASIKPTGIGADADKIVLDSVPSGSSGVVVSASVGDDMGLSLFD</sequence>
<name>A0AAD8JN67_TARER</name>
<organism evidence="1 2">
    <name type="scientific">Tagetes erecta</name>
    <name type="common">African marigold</name>
    <dbReference type="NCBI Taxonomy" id="13708"/>
    <lineage>
        <taxon>Eukaryota</taxon>
        <taxon>Viridiplantae</taxon>
        <taxon>Streptophyta</taxon>
        <taxon>Embryophyta</taxon>
        <taxon>Tracheophyta</taxon>
        <taxon>Spermatophyta</taxon>
        <taxon>Magnoliopsida</taxon>
        <taxon>eudicotyledons</taxon>
        <taxon>Gunneridae</taxon>
        <taxon>Pentapetalae</taxon>
        <taxon>asterids</taxon>
        <taxon>campanulids</taxon>
        <taxon>Asterales</taxon>
        <taxon>Asteraceae</taxon>
        <taxon>Asteroideae</taxon>
        <taxon>Heliantheae alliance</taxon>
        <taxon>Tageteae</taxon>
        <taxon>Tagetes</taxon>
    </lineage>
</organism>
<keyword evidence="2" id="KW-1185">Reference proteome</keyword>
<accession>A0AAD8JN67</accession>
<evidence type="ECO:0000313" key="2">
    <source>
        <dbReference type="Proteomes" id="UP001229421"/>
    </source>
</evidence>